<feature type="transmembrane region" description="Helical" evidence="6">
    <location>
        <begin position="294"/>
        <end position="319"/>
    </location>
</feature>
<protein>
    <recommendedName>
        <fullName evidence="9">Flippase-like domain-containing protein</fullName>
    </recommendedName>
</protein>
<evidence type="ECO:0000256" key="3">
    <source>
        <dbReference type="ARBA" id="ARBA00022692"/>
    </source>
</evidence>
<dbReference type="InterPro" id="IPR022791">
    <property type="entry name" value="L-PG_synthase/AglD"/>
</dbReference>
<dbReference type="EMBL" id="WODC01000002">
    <property type="protein sequence ID" value="MUM76961.1"/>
    <property type="molecule type" value="Genomic_DNA"/>
</dbReference>
<name>A0A7K1KLX7_9BACT</name>
<evidence type="ECO:0000256" key="4">
    <source>
        <dbReference type="ARBA" id="ARBA00022989"/>
    </source>
</evidence>
<evidence type="ECO:0000313" key="7">
    <source>
        <dbReference type="EMBL" id="MUM76961.1"/>
    </source>
</evidence>
<accession>A0A7K1KLX7</accession>
<dbReference type="Proteomes" id="UP000461162">
    <property type="component" value="Unassembled WGS sequence"/>
</dbReference>
<feature type="transmembrane region" description="Helical" evidence="6">
    <location>
        <begin position="230"/>
        <end position="257"/>
    </location>
</feature>
<evidence type="ECO:0008006" key="9">
    <source>
        <dbReference type="Google" id="ProtNLM"/>
    </source>
</evidence>
<keyword evidence="5 6" id="KW-0472">Membrane</keyword>
<evidence type="ECO:0000313" key="8">
    <source>
        <dbReference type="Proteomes" id="UP000461162"/>
    </source>
</evidence>
<organism evidence="7 8">
    <name type="scientific">Pseudodesulfovibrio alkaliphilus</name>
    <dbReference type="NCBI Taxonomy" id="2661613"/>
    <lineage>
        <taxon>Bacteria</taxon>
        <taxon>Pseudomonadati</taxon>
        <taxon>Thermodesulfobacteriota</taxon>
        <taxon>Desulfovibrionia</taxon>
        <taxon>Desulfovibrionales</taxon>
        <taxon>Desulfovibrionaceae</taxon>
    </lineage>
</organism>
<dbReference type="PANTHER" id="PTHR39087">
    <property type="entry name" value="UPF0104 MEMBRANE PROTEIN MJ1595"/>
    <property type="match status" value="1"/>
</dbReference>
<keyword evidence="3 6" id="KW-0812">Transmembrane</keyword>
<feature type="transmembrane region" description="Helical" evidence="6">
    <location>
        <begin position="137"/>
        <end position="155"/>
    </location>
</feature>
<evidence type="ECO:0000256" key="2">
    <source>
        <dbReference type="ARBA" id="ARBA00022475"/>
    </source>
</evidence>
<dbReference type="AlphaFoldDB" id="A0A7K1KLX7"/>
<feature type="transmembrane region" description="Helical" evidence="6">
    <location>
        <begin position="14"/>
        <end position="32"/>
    </location>
</feature>
<gene>
    <name evidence="7" type="ORF">GKC30_04860</name>
</gene>
<dbReference type="GO" id="GO:0005886">
    <property type="term" value="C:plasma membrane"/>
    <property type="evidence" value="ECO:0007669"/>
    <property type="project" value="UniProtKB-SubCell"/>
</dbReference>
<evidence type="ECO:0000256" key="1">
    <source>
        <dbReference type="ARBA" id="ARBA00004651"/>
    </source>
</evidence>
<feature type="transmembrane region" description="Helical" evidence="6">
    <location>
        <begin position="161"/>
        <end position="181"/>
    </location>
</feature>
<reference evidence="7 8" key="1">
    <citation type="submission" date="2019-11" db="EMBL/GenBank/DDBJ databases">
        <title>Pseudodesulfovibrio alkaliphilus, sp. nov., an alkaliphilic sulfate-reducing bacteria from mud volcano of Taman peninsula, Russia.</title>
        <authorList>
            <person name="Frolova A."/>
            <person name="Merkel A.Y."/>
            <person name="Slobodkin A.I."/>
        </authorList>
    </citation>
    <scope>NUCLEOTIDE SEQUENCE [LARGE SCALE GENOMIC DNA]</scope>
    <source>
        <strain evidence="7 8">F-1</strain>
    </source>
</reference>
<comment type="subcellular location">
    <subcellularLocation>
        <location evidence="1">Cell membrane</location>
        <topology evidence="1">Multi-pass membrane protein</topology>
    </subcellularLocation>
</comment>
<keyword evidence="8" id="KW-1185">Reference proteome</keyword>
<comment type="caution">
    <text evidence="7">The sequence shown here is derived from an EMBL/GenBank/DDBJ whole genome shotgun (WGS) entry which is preliminary data.</text>
</comment>
<evidence type="ECO:0000256" key="5">
    <source>
        <dbReference type="ARBA" id="ARBA00023136"/>
    </source>
</evidence>
<dbReference type="PANTHER" id="PTHR39087:SF2">
    <property type="entry name" value="UPF0104 MEMBRANE PROTEIN MJ1595"/>
    <property type="match status" value="1"/>
</dbReference>
<sequence>MPIRDWIGRDVKKWLVPLALFIAGVTLFIGVARLSEYSWGPVLTTLKSVDPTLAILTLALLSGVFLCAAMKWRIVTEAQCGPSGSLFFYFRYISLAVLVGQVFPLSLTNSSIRIYALKRQANHGIMTTAGLFLWDQLFDFIALSILMCIGVVYVFGNLPLVMTLGLVLGSGFCIIAGMNLLTATIQITIKLLCSWERIPEKKRIRLGQLTSDLLSVQVARKLFSLAMIKYMLSAAVYTCLFSLCGLHTMLFDIYWAAPTAEMAGVLSQMPGGLGALDWTWVGALKTNGLDAKGAAIAVLSMRFLLSSAYVIVTGTIWGVHFVRSKKFIS</sequence>
<keyword evidence="4 6" id="KW-1133">Transmembrane helix</keyword>
<evidence type="ECO:0000256" key="6">
    <source>
        <dbReference type="SAM" id="Phobius"/>
    </source>
</evidence>
<feature type="transmembrane region" description="Helical" evidence="6">
    <location>
        <begin position="92"/>
        <end position="116"/>
    </location>
</feature>
<keyword evidence="2" id="KW-1003">Cell membrane</keyword>
<proteinExistence type="predicted"/>
<dbReference type="Pfam" id="PF03706">
    <property type="entry name" value="LPG_synthase_TM"/>
    <property type="match status" value="1"/>
</dbReference>
<feature type="transmembrane region" description="Helical" evidence="6">
    <location>
        <begin position="53"/>
        <end position="72"/>
    </location>
</feature>